<dbReference type="GO" id="GO:0000105">
    <property type="term" value="P:L-histidine biosynthetic process"/>
    <property type="evidence" value="ECO:0007669"/>
    <property type="project" value="UniProtKB-UniRule"/>
</dbReference>
<dbReference type="Proteomes" id="UP000824044">
    <property type="component" value="Unassembled WGS sequence"/>
</dbReference>
<name>A0A9D2IV18_9FIRM</name>
<keyword evidence="5 10" id="KW-0315">Glutamine amidotransferase</keyword>
<dbReference type="NCBIfam" id="TIGR01855">
    <property type="entry name" value="IMP_synth_hisH"/>
    <property type="match status" value="1"/>
</dbReference>
<dbReference type="GO" id="GO:0016829">
    <property type="term" value="F:lyase activity"/>
    <property type="evidence" value="ECO:0007669"/>
    <property type="project" value="UniProtKB-KW"/>
</dbReference>
<dbReference type="EMBL" id="DXBS01000039">
    <property type="protein sequence ID" value="HIZ24179.1"/>
    <property type="molecule type" value="Genomic_DNA"/>
</dbReference>
<comment type="catalytic activity">
    <reaction evidence="9 10">
        <text>L-glutamine + H2O = L-glutamate + NH4(+)</text>
        <dbReference type="Rhea" id="RHEA:15889"/>
        <dbReference type="ChEBI" id="CHEBI:15377"/>
        <dbReference type="ChEBI" id="CHEBI:28938"/>
        <dbReference type="ChEBI" id="CHEBI:29985"/>
        <dbReference type="ChEBI" id="CHEBI:58359"/>
        <dbReference type="EC" id="3.5.1.2"/>
    </reaction>
</comment>
<evidence type="ECO:0000256" key="3">
    <source>
        <dbReference type="ARBA" id="ARBA00022605"/>
    </source>
</evidence>
<dbReference type="GO" id="GO:0000107">
    <property type="term" value="F:imidazoleglycerol-phosphate synthase activity"/>
    <property type="evidence" value="ECO:0007669"/>
    <property type="project" value="UniProtKB-UniRule"/>
</dbReference>
<dbReference type="PANTHER" id="PTHR42701">
    <property type="entry name" value="IMIDAZOLE GLYCEROL PHOSPHATE SYNTHASE SUBUNIT HISH"/>
    <property type="match status" value="1"/>
</dbReference>
<evidence type="ECO:0000256" key="8">
    <source>
        <dbReference type="ARBA" id="ARBA00047838"/>
    </source>
</evidence>
<feature type="active site" description="Nucleophile" evidence="10 11">
    <location>
        <position position="78"/>
    </location>
</feature>
<comment type="catalytic activity">
    <reaction evidence="8 10">
        <text>5-[(5-phospho-1-deoxy-D-ribulos-1-ylimino)methylamino]-1-(5-phospho-beta-D-ribosyl)imidazole-4-carboxamide + L-glutamine = D-erythro-1-(imidazol-4-yl)glycerol 3-phosphate + 5-amino-1-(5-phospho-beta-D-ribosyl)imidazole-4-carboxamide + L-glutamate + H(+)</text>
        <dbReference type="Rhea" id="RHEA:24793"/>
        <dbReference type="ChEBI" id="CHEBI:15378"/>
        <dbReference type="ChEBI" id="CHEBI:29985"/>
        <dbReference type="ChEBI" id="CHEBI:58278"/>
        <dbReference type="ChEBI" id="CHEBI:58359"/>
        <dbReference type="ChEBI" id="CHEBI:58475"/>
        <dbReference type="ChEBI" id="CHEBI:58525"/>
        <dbReference type="EC" id="4.3.2.10"/>
    </reaction>
</comment>
<evidence type="ECO:0000256" key="10">
    <source>
        <dbReference type="HAMAP-Rule" id="MF_00278"/>
    </source>
</evidence>
<dbReference type="SUPFAM" id="SSF52317">
    <property type="entry name" value="Class I glutamine amidotransferase-like"/>
    <property type="match status" value="1"/>
</dbReference>
<evidence type="ECO:0000313" key="14">
    <source>
        <dbReference type="Proteomes" id="UP000824044"/>
    </source>
</evidence>
<accession>A0A9D2IV18</accession>
<comment type="subcellular location">
    <subcellularLocation>
        <location evidence="10">Cytoplasm</location>
    </subcellularLocation>
</comment>
<evidence type="ECO:0000256" key="6">
    <source>
        <dbReference type="ARBA" id="ARBA00023102"/>
    </source>
</evidence>
<evidence type="ECO:0000256" key="1">
    <source>
        <dbReference type="ARBA" id="ARBA00005091"/>
    </source>
</evidence>
<evidence type="ECO:0000256" key="5">
    <source>
        <dbReference type="ARBA" id="ARBA00022962"/>
    </source>
</evidence>
<dbReference type="PANTHER" id="PTHR42701:SF1">
    <property type="entry name" value="IMIDAZOLE GLYCEROL PHOSPHATE SYNTHASE SUBUNIT HISH"/>
    <property type="match status" value="1"/>
</dbReference>
<reference evidence="13" key="2">
    <citation type="submission" date="2021-04" db="EMBL/GenBank/DDBJ databases">
        <authorList>
            <person name="Gilroy R."/>
        </authorList>
    </citation>
    <scope>NUCLEOTIDE SEQUENCE</scope>
    <source>
        <strain evidence="13">CHK33-5263</strain>
    </source>
</reference>
<dbReference type="InterPro" id="IPR017926">
    <property type="entry name" value="GATASE"/>
</dbReference>
<dbReference type="Gene3D" id="3.40.50.880">
    <property type="match status" value="1"/>
</dbReference>
<feature type="active site" evidence="10 11">
    <location>
        <position position="179"/>
    </location>
</feature>
<keyword evidence="6 10" id="KW-0368">Histidine biosynthesis</keyword>
<keyword evidence="7 10" id="KW-0456">Lyase</keyword>
<comment type="caution">
    <text evidence="13">The sequence shown here is derived from an EMBL/GenBank/DDBJ whole genome shotgun (WGS) entry which is preliminary data.</text>
</comment>
<evidence type="ECO:0000313" key="13">
    <source>
        <dbReference type="EMBL" id="HIZ24179.1"/>
    </source>
</evidence>
<evidence type="ECO:0000256" key="2">
    <source>
        <dbReference type="ARBA" id="ARBA00011152"/>
    </source>
</evidence>
<dbReference type="EC" id="3.5.1.2" evidence="10"/>
<dbReference type="PIRSF" id="PIRSF000495">
    <property type="entry name" value="Amidotransf_hisH"/>
    <property type="match status" value="1"/>
</dbReference>
<dbReference type="Pfam" id="PF00117">
    <property type="entry name" value="GATase"/>
    <property type="match status" value="1"/>
</dbReference>
<organism evidence="13 14">
    <name type="scientific">Candidatus Gallimonas intestinigallinarum</name>
    <dbReference type="NCBI Taxonomy" id="2838604"/>
    <lineage>
        <taxon>Bacteria</taxon>
        <taxon>Bacillati</taxon>
        <taxon>Bacillota</taxon>
        <taxon>Clostridia</taxon>
        <taxon>Candidatus Gallimonas</taxon>
    </lineage>
</organism>
<evidence type="ECO:0000256" key="7">
    <source>
        <dbReference type="ARBA" id="ARBA00023239"/>
    </source>
</evidence>
<comment type="subunit">
    <text evidence="2 10">Heterodimer of HisH and HisF.</text>
</comment>
<dbReference type="CDD" id="cd01748">
    <property type="entry name" value="GATase1_IGP_Synthase"/>
    <property type="match status" value="1"/>
</dbReference>
<proteinExistence type="inferred from homology"/>
<dbReference type="GO" id="GO:0004359">
    <property type="term" value="F:glutaminase activity"/>
    <property type="evidence" value="ECO:0007669"/>
    <property type="project" value="UniProtKB-EC"/>
</dbReference>
<evidence type="ECO:0000256" key="11">
    <source>
        <dbReference type="PIRSR" id="PIRSR000495-1"/>
    </source>
</evidence>
<evidence type="ECO:0000256" key="4">
    <source>
        <dbReference type="ARBA" id="ARBA00022801"/>
    </source>
</evidence>
<dbReference type="PROSITE" id="PS51273">
    <property type="entry name" value="GATASE_TYPE_1"/>
    <property type="match status" value="1"/>
</dbReference>
<sequence>MIGIIDYGMGNLRSVQKAIEYLGGRACISSDRSELDGCEKLILPGVGSFAAGMKNLNDTGLAPYIVRRTQDTPLLGICLGMQFLLQESEEDGVNAGLGLIGGRVVRFTEGKIPHIGWNSVEEMRSPLFAGIPSGTEFYFVHSYYADTTDEFTIGKTEYYRVYASAVGKGSVYGVQFHPEKSGAAGLQLLRNYMQL</sequence>
<dbReference type="InterPro" id="IPR010139">
    <property type="entry name" value="Imidazole-glycPsynth_HisH"/>
</dbReference>
<reference evidence="13" key="1">
    <citation type="journal article" date="2021" name="PeerJ">
        <title>Extensive microbial diversity within the chicken gut microbiome revealed by metagenomics and culture.</title>
        <authorList>
            <person name="Gilroy R."/>
            <person name="Ravi A."/>
            <person name="Getino M."/>
            <person name="Pursley I."/>
            <person name="Horton D.L."/>
            <person name="Alikhan N.F."/>
            <person name="Baker D."/>
            <person name="Gharbi K."/>
            <person name="Hall N."/>
            <person name="Watson M."/>
            <person name="Adriaenssens E.M."/>
            <person name="Foster-Nyarko E."/>
            <person name="Jarju S."/>
            <person name="Secka A."/>
            <person name="Antonio M."/>
            <person name="Oren A."/>
            <person name="Chaudhuri R.R."/>
            <person name="La Ragione R."/>
            <person name="Hildebrand F."/>
            <person name="Pallen M.J."/>
        </authorList>
    </citation>
    <scope>NUCLEOTIDE SEQUENCE</scope>
    <source>
        <strain evidence="13">CHK33-5263</strain>
    </source>
</reference>
<dbReference type="GO" id="GO:0005737">
    <property type="term" value="C:cytoplasm"/>
    <property type="evidence" value="ECO:0007669"/>
    <property type="project" value="UniProtKB-SubCell"/>
</dbReference>
<dbReference type="HAMAP" id="MF_00278">
    <property type="entry name" value="HisH"/>
    <property type="match status" value="1"/>
</dbReference>
<dbReference type="AlphaFoldDB" id="A0A9D2IV18"/>
<protein>
    <recommendedName>
        <fullName evidence="10">Imidazole glycerol phosphate synthase subunit HisH</fullName>
        <ecNumber evidence="10">4.3.2.10</ecNumber>
    </recommendedName>
    <alternativeName>
        <fullName evidence="10">IGP synthase glutaminase subunit</fullName>
        <ecNumber evidence="10">3.5.1.2</ecNumber>
    </alternativeName>
    <alternativeName>
        <fullName evidence="10">IGP synthase subunit HisH</fullName>
    </alternativeName>
    <alternativeName>
        <fullName evidence="10">ImGP synthase subunit HisH</fullName>
        <shortName evidence="10">IGPS subunit HisH</shortName>
    </alternativeName>
</protein>
<comment type="pathway">
    <text evidence="1 10">Amino-acid biosynthesis; L-histidine biosynthesis; L-histidine from 5-phospho-alpha-D-ribose 1-diphosphate: step 5/9.</text>
</comment>
<feature type="active site" evidence="10 11">
    <location>
        <position position="177"/>
    </location>
</feature>
<evidence type="ECO:0000259" key="12">
    <source>
        <dbReference type="Pfam" id="PF00117"/>
    </source>
</evidence>
<gene>
    <name evidence="10 13" type="primary">hisH</name>
    <name evidence="13" type="ORF">H9812_01725</name>
</gene>
<feature type="domain" description="Glutamine amidotransferase" evidence="12">
    <location>
        <begin position="40"/>
        <end position="191"/>
    </location>
</feature>
<dbReference type="InterPro" id="IPR029062">
    <property type="entry name" value="Class_I_gatase-like"/>
</dbReference>
<dbReference type="EC" id="4.3.2.10" evidence="10"/>
<comment type="function">
    <text evidence="10">IGPS catalyzes the conversion of PRFAR and glutamine to IGP, AICAR and glutamate. The HisH subunit catalyzes the hydrolysis of glutamine to glutamate and ammonia as part of the synthesis of IGP and AICAR. The resulting ammonia molecule is channeled to the active site of HisF.</text>
</comment>
<keyword evidence="10" id="KW-0963">Cytoplasm</keyword>
<keyword evidence="3 10" id="KW-0028">Amino-acid biosynthesis</keyword>
<evidence type="ECO:0000256" key="9">
    <source>
        <dbReference type="ARBA" id="ARBA00049534"/>
    </source>
</evidence>
<keyword evidence="4 10" id="KW-0378">Hydrolase</keyword>